<evidence type="ECO:0000256" key="6">
    <source>
        <dbReference type="ARBA" id="ARBA00022919"/>
    </source>
</evidence>
<evidence type="ECO:0000256" key="2">
    <source>
        <dbReference type="ARBA" id="ARBA00004991"/>
    </source>
</evidence>
<dbReference type="InterPro" id="IPR038772">
    <property type="entry name" value="Sph/SMPD2-like"/>
</dbReference>
<dbReference type="RefSeq" id="XP_032827085.1">
    <property type="nucleotide sequence ID" value="XM_032971194.1"/>
</dbReference>
<feature type="transmembrane region" description="Helical" evidence="10">
    <location>
        <begin position="58"/>
        <end position="86"/>
    </location>
</feature>
<dbReference type="InterPro" id="IPR017766">
    <property type="entry name" value="Sphingomyelinase/PLipase_C"/>
</dbReference>
<feature type="region of interest" description="Disordered" evidence="9">
    <location>
        <begin position="167"/>
        <end position="297"/>
    </location>
</feature>
<evidence type="ECO:0000259" key="11">
    <source>
        <dbReference type="Pfam" id="PF03372"/>
    </source>
</evidence>
<keyword evidence="10" id="KW-0812">Transmembrane</keyword>
<comment type="similarity">
    <text evidence="3">Belongs to the neutral sphingomyelinase family.</text>
</comment>
<dbReference type="Gene3D" id="3.60.10.10">
    <property type="entry name" value="Endonuclease/exonuclease/phosphatase"/>
    <property type="match status" value="1"/>
</dbReference>
<dbReference type="GO" id="GO:0005576">
    <property type="term" value="C:extracellular region"/>
    <property type="evidence" value="ECO:0007669"/>
    <property type="project" value="InterPro"/>
</dbReference>
<keyword evidence="6" id="KW-0746">Sphingolipid metabolism</keyword>
<comment type="pathway">
    <text evidence="1">Lipid metabolism; sphingolipid metabolism.</text>
</comment>
<keyword evidence="10" id="KW-0472">Membrane</keyword>
<comment type="catalytic activity">
    <reaction evidence="7">
        <text>a sphingomyelin + H2O = phosphocholine + an N-acylsphing-4-enine + H(+)</text>
        <dbReference type="Rhea" id="RHEA:19253"/>
        <dbReference type="ChEBI" id="CHEBI:15377"/>
        <dbReference type="ChEBI" id="CHEBI:15378"/>
        <dbReference type="ChEBI" id="CHEBI:17636"/>
        <dbReference type="ChEBI" id="CHEBI:52639"/>
        <dbReference type="ChEBI" id="CHEBI:295975"/>
        <dbReference type="EC" id="3.1.4.12"/>
    </reaction>
    <physiologicalReaction direction="left-to-right" evidence="7">
        <dbReference type="Rhea" id="RHEA:19254"/>
    </physiologicalReaction>
</comment>
<accession>A0AAJ7U1T0</accession>
<evidence type="ECO:0000313" key="14">
    <source>
        <dbReference type="RefSeq" id="XP_032827086.1"/>
    </source>
</evidence>
<feature type="compositionally biased region" description="Basic and acidic residues" evidence="9">
    <location>
        <begin position="233"/>
        <end position="276"/>
    </location>
</feature>
<comment type="catalytic activity">
    <reaction evidence="8">
        <text>N-(hexadecanoyl)-sphing-4-enine-1-phosphocholine + H2O = N-hexadecanoylsphing-4-enine + phosphocholine + H(+)</text>
        <dbReference type="Rhea" id="RHEA:45644"/>
        <dbReference type="ChEBI" id="CHEBI:15377"/>
        <dbReference type="ChEBI" id="CHEBI:15378"/>
        <dbReference type="ChEBI" id="CHEBI:72959"/>
        <dbReference type="ChEBI" id="CHEBI:78646"/>
        <dbReference type="ChEBI" id="CHEBI:295975"/>
    </reaction>
    <physiologicalReaction direction="left-to-right" evidence="8">
        <dbReference type="Rhea" id="RHEA:45645"/>
    </physiologicalReaction>
</comment>
<dbReference type="InterPro" id="IPR005135">
    <property type="entry name" value="Endo/exonuclease/phosphatase"/>
</dbReference>
<dbReference type="Proteomes" id="UP001318040">
    <property type="component" value="Chromosome 45"/>
</dbReference>
<organism evidence="12 13">
    <name type="scientific">Petromyzon marinus</name>
    <name type="common">Sea lamprey</name>
    <dbReference type="NCBI Taxonomy" id="7757"/>
    <lineage>
        <taxon>Eukaryota</taxon>
        <taxon>Metazoa</taxon>
        <taxon>Chordata</taxon>
        <taxon>Craniata</taxon>
        <taxon>Vertebrata</taxon>
        <taxon>Cyclostomata</taxon>
        <taxon>Hyperoartia</taxon>
        <taxon>Petromyzontiformes</taxon>
        <taxon>Petromyzontidae</taxon>
        <taxon>Petromyzon</taxon>
    </lineage>
</organism>
<evidence type="ECO:0000256" key="5">
    <source>
        <dbReference type="ARBA" id="ARBA00022801"/>
    </source>
</evidence>
<dbReference type="GO" id="GO:0006684">
    <property type="term" value="P:sphingomyelin metabolic process"/>
    <property type="evidence" value="ECO:0007669"/>
    <property type="project" value="TreeGrafter"/>
</dbReference>
<dbReference type="EC" id="3.1.4.12" evidence="4"/>
<feature type="compositionally biased region" description="Gly residues" evidence="9">
    <location>
        <begin position="192"/>
        <end position="203"/>
    </location>
</feature>
<feature type="compositionally biased region" description="Polar residues" evidence="9">
    <location>
        <begin position="209"/>
        <end position="219"/>
    </location>
</feature>
<comment type="pathway">
    <text evidence="2">Sphingolipid metabolism.</text>
</comment>
<evidence type="ECO:0000256" key="8">
    <source>
        <dbReference type="ARBA" id="ARBA00049371"/>
    </source>
</evidence>
<evidence type="ECO:0000256" key="3">
    <source>
        <dbReference type="ARBA" id="ARBA00006335"/>
    </source>
</evidence>
<keyword evidence="12" id="KW-1185">Reference proteome</keyword>
<evidence type="ECO:0000256" key="4">
    <source>
        <dbReference type="ARBA" id="ARBA00012369"/>
    </source>
</evidence>
<dbReference type="KEGG" id="pmrn:116952131"/>
<dbReference type="GO" id="GO:0004767">
    <property type="term" value="F:sphingomyelin phosphodiesterase activity"/>
    <property type="evidence" value="ECO:0007669"/>
    <property type="project" value="UniProtKB-EC"/>
</dbReference>
<keyword evidence="5" id="KW-0378">Hydrolase</keyword>
<keyword evidence="6" id="KW-0443">Lipid metabolism</keyword>
<dbReference type="Pfam" id="PF03372">
    <property type="entry name" value="Exo_endo_phos"/>
    <property type="match status" value="1"/>
</dbReference>
<dbReference type="CDD" id="cd09078">
    <property type="entry name" value="nSMase"/>
    <property type="match status" value="1"/>
</dbReference>
<dbReference type="AlphaFoldDB" id="A0AAJ7U1T0"/>
<feature type="domain" description="Endonuclease/exonuclease/phosphatase" evidence="11">
    <location>
        <begin position="291"/>
        <end position="614"/>
    </location>
</feature>
<proteinExistence type="inferred from homology"/>
<dbReference type="GO" id="GO:0016020">
    <property type="term" value="C:membrane"/>
    <property type="evidence" value="ECO:0007669"/>
    <property type="project" value="GOC"/>
</dbReference>
<dbReference type="RefSeq" id="XP_032827086.1">
    <property type="nucleotide sequence ID" value="XM_032971195.1"/>
</dbReference>
<evidence type="ECO:0000313" key="12">
    <source>
        <dbReference type="Proteomes" id="UP001318040"/>
    </source>
</evidence>
<name>A0AAJ7U1T0_PETMA</name>
<dbReference type="SUPFAM" id="SSF56219">
    <property type="entry name" value="DNase I-like"/>
    <property type="match status" value="1"/>
</dbReference>
<sequence>MVLHRSPFPNACCRGLHAAAWALVFPTYWLADRLIAVCVSTSKEREERAQDACYLRPLYLCVLVPAVVLAFLLSLPFALLGFLVWLPLQSARRPYAYSSFHGGKDRQASRQRPPLTDLLRQGGRSFSFASANVCLLPDSLARFSNLSHTQRRSREMGLRIRNGVGRPPIRILVDSPTDTSESNTSLLDSEQHGGGGGGGGGSMYGALRRTTSLQSHTSAQQGGQKRGGPQQGSREDIQYIDRETPEDDRTGGGGGEKSKEDSCSVKIEFGDGDRDAMTNGTEAAPPGDGRREAQANNDRSAACANLLSERMAKASRKRASKTGEDIYSEVAPFFPADLDFLCLQEVFDKRAAANLCGQLHPCFPYILSDVGVYAFHGCQFKFFNSGLFLASRFPILDAAYHCYPNGRKEDILAAKGVLFAKVHVGSTAQDQRIVGYIASTHLQALEEDADIRCEQLDRLLEWKEEFVEATSDPARPQDLVVFDILCGDFNFDNSSEDDRKEQQHRLFSHYTDPCRLAPGRDKPWTVGTLLHWLKLHKEKVSHPESLQKVLESEECRREYIVLLPFNSKDPPESVPANGRRIDYLLHCQEHTTPLSTLEVEEFTFITQLAGLSDHIPISMKIRISARQEP</sequence>
<keyword evidence="10" id="KW-1133">Transmembrane helix</keyword>
<dbReference type="GO" id="GO:0005737">
    <property type="term" value="C:cytoplasm"/>
    <property type="evidence" value="ECO:0007669"/>
    <property type="project" value="TreeGrafter"/>
</dbReference>
<evidence type="ECO:0000256" key="9">
    <source>
        <dbReference type="SAM" id="MobiDB-lite"/>
    </source>
</evidence>
<evidence type="ECO:0000313" key="13">
    <source>
        <dbReference type="RefSeq" id="XP_032827085.1"/>
    </source>
</evidence>
<evidence type="ECO:0000256" key="10">
    <source>
        <dbReference type="SAM" id="Phobius"/>
    </source>
</evidence>
<gene>
    <name evidence="13 14" type="primary">LOC116952131</name>
</gene>
<reference evidence="13 14" key="1">
    <citation type="submission" date="2025-04" db="UniProtKB">
        <authorList>
            <consortium name="RefSeq"/>
        </authorList>
    </citation>
    <scope>IDENTIFICATION</scope>
    <source>
        <tissue evidence="13 14">Sperm</tissue>
    </source>
</reference>
<dbReference type="PANTHER" id="PTHR16320">
    <property type="entry name" value="SPHINGOMYELINASE FAMILY MEMBER"/>
    <property type="match status" value="1"/>
</dbReference>
<dbReference type="PANTHER" id="PTHR16320:SF1">
    <property type="entry name" value="SPHINGOMYELINASE DDB_G0288017"/>
    <property type="match status" value="1"/>
</dbReference>
<dbReference type="InterPro" id="IPR036691">
    <property type="entry name" value="Endo/exonu/phosph_ase_sf"/>
</dbReference>
<protein>
    <recommendedName>
        <fullName evidence="4">sphingomyelin phosphodiesterase</fullName>
        <ecNumber evidence="4">3.1.4.12</ecNumber>
    </recommendedName>
</protein>
<evidence type="ECO:0000256" key="1">
    <source>
        <dbReference type="ARBA" id="ARBA00004760"/>
    </source>
</evidence>
<evidence type="ECO:0000256" key="7">
    <source>
        <dbReference type="ARBA" id="ARBA00047268"/>
    </source>
</evidence>
<feature type="compositionally biased region" description="Polar residues" evidence="9">
    <location>
        <begin position="176"/>
        <end position="188"/>
    </location>
</feature>